<dbReference type="RefSeq" id="WP_136410398.1">
    <property type="nucleotide sequence ID" value="NZ_CP039393.1"/>
</dbReference>
<keyword evidence="4" id="KW-1185">Reference proteome</keyword>
<dbReference type="Proteomes" id="UP000297031">
    <property type="component" value="Chromosome"/>
</dbReference>
<evidence type="ECO:0000256" key="1">
    <source>
        <dbReference type="SAM" id="SignalP"/>
    </source>
</evidence>
<dbReference type="PANTHER" id="PTHR40980:SF4">
    <property type="entry name" value="TONB-DEPENDENT RECEPTOR-LIKE BETA-BARREL DOMAIN-CONTAINING PROTEIN"/>
    <property type="match status" value="1"/>
</dbReference>
<dbReference type="EMBL" id="CP039393">
    <property type="protein sequence ID" value="QCD35776.1"/>
    <property type="molecule type" value="Genomic_DNA"/>
</dbReference>
<dbReference type="InterPro" id="IPR041700">
    <property type="entry name" value="OMP_b-brl_3"/>
</dbReference>
<gene>
    <name evidence="3" type="ORF">E7746_07675</name>
</gene>
<dbReference type="KEGG" id="mgod:E7746_07675"/>
<reference evidence="3 4" key="1">
    <citation type="submission" date="2019-02" db="EMBL/GenBank/DDBJ databases">
        <title>Isolation and identification of novel species under the genus Muribaculum.</title>
        <authorList>
            <person name="Miyake S."/>
            <person name="Ding Y."/>
            <person name="Low A."/>
            <person name="Soh M."/>
            <person name="Seedorf H."/>
        </authorList>
    </citation>
    <scope>NUCLEOTIDE SEQUENCE [LARGE SCALE GENOMIC DNA]</scope>
    <source>
        <strain evidence="3 4">TLL-A4</strain>
    </source>
</reference>
<dbReference type="SUPFAM" id="SSF56935">
    <property type="entry name" value="Porins"/>
    <property type="match status" value="1"/>
</dbReference>
<evidence type="ECO:0000259" key="2">
    <source>
        <dbReference type="Pfam" id="PF14905"/>
    </source>
</evidence>
<keyword evidence="1" id="KW-0732">Signal</keyword>
<evidence type="ECO:0000313" key="4">
    <source>
        <dbReference type="Proteomes" id="UP000297031"/>
    </source>
</evidence>
<name>A0A4P7VKS5_9BACT</name>
<dbReference type="PANTHER" id="PTHR40980">
    <property type="entry name" value="PLUG DOMAIN-CONTAINING PROTEIN"/>
    <property type="match status" value="1"/>
</dbReference>
<evidence type="ECO:0000313" key="3">
    <source>
        <dbReference type="EMBL" id="QCD35776.1"/>
    </source>
</evidence>
<protein>
    <recommendedName>
        <fullName evidence="2">Outer membrane protein beta-barrel domain-containing protein</fullName>
    </recommendedName>
</protein>
<dbReference type="Pfam" id="PF14905">
    <property type="entry name" value="OMP_b-brl_3"/>
    <property type="match status" value="1"/>
</dbReference>
<accession>A0A4P7VKS5</accession>
<feature type="chain" id="PRO_5020337566" description="Outer membrane protein beta-barrel domain-containing protein" evidence="1">
    <location>
        <begin position="21"/>
        <end position="723"/>
    </location>
</feature>
<dbReference type="InterPro" id="IPR037066">
    <property type="entry name" value="Plug_dom_sf"/>
</dbReference>
<dbReference type="Gene3D" id="2.170.130.10">
    <property type="entry name" value="TonB-dependent receptor, plug domain"/>
    <property type="match status" value="1"/>
</dbReference>
<organism evidence="3 4">
    <name type="scientific">Muribaculum gordoncarteri</name>
    <dbReference type="NCBI Taxonomy" id="2530390"/>
    <lineage>
        <taxon>Bacteria</taxon>
        <taxon>Pseudomonadati</taxon>
        <taxon>Bacteroidota</taxon>
        <taxon>Bacteroidia</taxon>
        <taxon>Bacteroidales</taxon>
        <taxon>Muribaculaceae</taxon>
        <taxon>Muribaculum</taxon>
    </lineage>
</organism>
<proteinExistence type="predicted"/>
<feature type="signal peptide" evidence="1">
    <location>
        <begin position="1"/>
        <end position="20"/>
    </location>
</feature>
<sequence length="723" mass="81237">MNTNLITLCLLLTGINIMNAQDNGNIVTDSVRFANLEEIVVTSRKPLSIVRADRISYLPSEMTSAIGSNVYDALQSIPGVSIGSNGVISVNGESGISVYIDGRKSILTGEMLISHLKSLSTSGIEKIEILTVPGAKRDASEATTIINLQKKRKKDEGFTIGLNSGGHIGKARNVYGNIYTEYLMNSHYLQLTYSGNRARNASKLFTVRPYSDNDEHLQQNYDRIRHDVMHNTGFSYDYQPNSSFKTGSVINYNYFRRREPAVMTTFIPDSKPTVTDNTACFINKNIYGGVYLKRIFDHPETDFNLSLDFFNYHNSEDQFMNDNTGNSIIGDMSSKIFGLVGAMDYRRLLSSHWHLSCGTRISYVKMNSHGDYEDLKAAQINSRQNQADNFGSDFGYNENVNALYFESKSTYGISALSLGARMEQSSTHNAFSGNESAESKDYTRHGFRIYPSVALSINDSESGSWVLSYSEKITRPRFADLDPFIHIFDDITHVGGNVNLKEAISHCIDMAYSNNSWLRIGVRAIYTSDEIVKCYREITDKTVYVTPENLPRYLQFIGTVSAANINISSWWASSITANIVYSNYHFPASLDSSSNIMFTPMINVMNRLNLPYGWATELNVSYRGKAAYGQAEVSSSWSAYLGFRKSFFNNSLNLAIYMNDVFNTNRTCSKIVISGREASLQEREFENMRRLGVSLSFRFNSGKNTSGKENRKSCIDEMNRVNL</sequence>
<dbReference type="OrthoDB" id="905812at2"/>
<feature type="domain" description="Outer membrane protein beta-barrel" evidence="2">
    <location>
        <begin position="296"/>
        <end position="696"/>
    </location>
</feature>
<dbReference type="AlphaFoldDB" id="A0A4P7VKS5"/>